<evidence type="ECO:0008006" key="4">
    <source>
        <dbReference type="Google" id="ProtNLM"/>
    </source>
</evidence>
<protein>
    <recommendedName>
        <fullName evidence="4">VapB-type antitoxin</fullName>
    </recommendedName>
</protein>
<dbReference type="AlphaFoldDB" id="F2L532"/>
<organism evidence="2 3">
    <name type="scientific">Thermoproteus uzoniensis (strain 768-20)</name>
    <dbReference type="NCBI Taxonomy" id="999630"/>
    <lineage>
        <taxon>Archaea</taxon>
        <taxon>Thermoproteota</taxon>
        <taxon>Thermoprotei</taxon>
        <taxon>Thermoproteales</taxon>
        <taxon>Thermoproteaceae</taxon>
        <taxon>Thermoproteus</taxon>
    </lineage>
</organism>
<keyword evidence="3" id="KW-1185">Reference proteome</keyword>
<evidence type="ECO:0000313" key="3">
    <source>
        <dbReference type="Proteomes" id="UP000008138"/>
    </source>
</evidence>
<sequence length="73" mass="8334">MSTKVRRSVLEKARRYGINVSELLRKALEVVKRRELEELASLAERVAEGLRKASAAYGEDYVARSVREDRAAR</sequence>
<dbReference type="KEGG" id="tuz:TUZN_0793"/>
<dbReference type="Proteomes" id="UP000008138">
    <property type="component" value="Chromosome"/>
</dbReference>
<reference evidence="2 3" key="1">
    <citation type="journal article" date="2011" name="J. Bacteriol.">
        <title>Complete genome sequence of the thermoacidophilic crenarchaeon Thermoproteus uzoniensis 768-20.</title>
        <authorList>
            <person name="Mardanov A.V."/>
            <person name="Gumerov V.M."/>
            <person name="Beletsky A.V."/>
            <person name="Prokofeva M.I."/>
            <person name="Bonch-Osmolovskaya E.A."/>
            <person name="Ravin N.V."/>
            <person name="Skryabin K.G."/>
        </authorList>
    </citation>
    <scope>NUCLEOTIDE SEQUENCE [LARGE SCALE GENOMIC DNA]</scope>
    <source>
        <strain evidence="2 3">768-20</strain>
    </source>
</reference>
<dbReference type="HOGENOM" id="CLU_175270_1_1_2"/>
<gene>
    <name evidence="2" type="ordered locus">TUZN_0793</name>
</gene>
<dbReference type="EMBL" id="CP002590">
    <property type="protein sequence ID" value="AEA12281.1"/>
    <property type="molecule type" value="Genomic_DNA"/>
</dbReference>
<evidence type="ECO:0000313" key="2">
    <source>
        <dbReference type="EMBL" id="AEA12281.1"/>
    </source>
</evidence>
<accession>F2L532</accession>
<proteinExistence type="predicted"/>
<evidence type="ECO:0000256" key="1">
    <source>
        <dbReference type="SAM" id="Coils"/>
    </source>
</evidence>
<name>F2L532_THEU7</name>
<dbReference type="STRING" id="999630.TUZN_0793"/>
<feature type="coiled-coil region" evidence="1">
    <location>
        <begin position="25"/>
        <end position="53"/>
    </location>
</feature>
<dbReference type="eggNOG" id="arCOG02218">
    <property type="taxonomic scope" value="Archaea"/>
</dbReference>
<reference key="2">
    <citation type="submission" date="2011-03" db="EMBL/GenBank/DDBJ databases">
        <title>Complete genome sequence of the thermoacidophilic crenarchaeon Thermoproteus uzoniensis 768-20.</title>
        <authorList>
            <person name="Mardanov A.V."/>
            <person name="Gumerov V.M."/>
            <person name="Beletsky A.V."/>
            <person name="Prokofeva M.I."/>
            <person name="Bonch-Osmolovskaya E.A."/>
            <person name="Ravin N.V."/>
            <person name="Skryabin K.G."/>
        </authorList>
    </citation>
    <scope>NUCLEOTIDE SEQUENCE</scope>
    <source>
        <strain>768-20</strain>
    </source>
</reference>
<keyword evidence="1" id="KW-0175">Coiled coil</keyword>